<reference evidence="6" key="1">
    <citation type="submission" date="2017-02" db="UniProtKB">
        <authorList>
            <consortium name="WormBaseParasite"/>
        </authorList>
    </citation>
    <scope>IDENTIFICATION</scope>
</reference>
<evidence type="ECO:0000256" key="2">
    <source>
        <dbReference type="ARBA" id="ARBA00033214"/>
    </source>
</evidence>
<dbReference type="GO" id="GO:0000973">
    <property type="term" value="P:post-transcriptional tethering of RNA polymerase II gene DNA at nuclear periphery"/>
    <property type="evidence" value="ECO:0007669"/>
    <property type="project" value="TreeGrafter"/>
</dbReference>
<dbReference type="SMART" id="SM00753">
    <property type="entry name" value="PAM"/>
    <property type="match status" value="1"/>
</dbReference>
<dbReference type="PROSITE" id="PS50250">
    <property type="entry name" value="PCI"/>
    <property type="match status" value="1"/>
</dbReference>
<keyword evidence="5" id="KW-1185">Reference proteome</keyword>
<name>A0A0N5ANJ2_9BILA</name>
<evidence type="ECO:0000313" key="6">
    <source>
        <dbReference type="WBParaSite" id="SMUV_0000618001-mRNA-1"/>
    </source>
</evidence>
<comment type="similarity">
    <text evidence="1">Belongs to the CSN12 family.</text>
</comment>
<dbReference type="InterPro" id="IPR000717">
    <property type="entry name" value="PCI_dom"/>
</dbReference>
<dbReference type="Proteomes" id="UP000046393">
    <property type="component" value="Unplaced"/>
</dbReference>
<evidence type="ECO:0000259" key="4">
    <source>
        <dbReference type="PROSITE" id="PS50250"/>
    </source>
</evidence>
<dbReference type="Gene3D" id="1.10.10.10">
    <property type="entry name" value="Winged helix-like DNA-binding domain superfamily/Winged helix DNA-binding domain"/>
    <property type="match status" value="1"/>
</dbReference>
<dbReference type="GO" id="GO:0070390">
    <property type="term" value="C:transcription export complex 2"/>
    <property type="evidence" value="ECO:0007669"/>
    <property type="project" value="TreeGrafter"/>
</dbReference>
<feature type="domain" description="PCI" evidence="4">
    <location>
        <begin position="216"/>
        <end position="397"/>
    </location>
</feature>
<dbReference type="GO" id="GO:0003723">
    <property type="term" value="F:RNA binding"/>
    <property type="evidence" value="ECO:0007669"/>
    <property type="project" value="InterPro"/>
</dbReference>
<dbReference type="PANTHER" id="PTHR12732">
    <property type="entry name" value="UNCHARACTERIZED PROTEASOME COMPONENT REGION PCI-CONTAINING"/>
    <property type="match status" value="1"/>
</dbReference>
<dbReference type="WBParaSite" id="SMUV_0000618001-mRNA-1">
    <property type="protein sequence ID" value="SMUV_0000618001-mRNA-1"/>
    <property type="gene ID" value="SMUV_0000618001"/>
</dbReference>
<proteinExistence type="inferred from homology"/>
<protein>
    <recommendedName>
        <fullName evidence="3">PCI domain-containing protein 2 homolog</fullName>
    </recommendedName>
    <alternativeName>
        <fullName evidence="2">CSN12-like protein</fullName>
    </alternativeName>
</protein>
<dbReference type="STRING" id="451379.A0A0N5ANJ2"/>
<organism evidence="5 6">
    <name type="scientific">Syphacia muris</name>
    <dbReference type="NCBI Taxonomy" id="451379"/>
    <lineage>
        <taxon>Eukaryota</taxon>
        <taxon>Metazoa</taxon>
        <taxon>Ecdysozoa</taxon>
        <taxon>Nematoda</taxon>
        <taxon>Chromadorea</taxon>
        <taxon>Rhabditida</taxon>
        <taxon>Spirurina</taxon>
        <taxon>Oxyuridomorpha</taxon>
        <taxon>Oxyuroidea</taxon>
        <taxon>Oxyuridae</taxon>
        <taxon>Syphacia</taxon>
    </lineage>
</organism>
<dbReference type="PANTHER" id="PTHR12732:SF0">
    <property type="entry name" value="PCI DOMAIN-CONTAINING PROTEIN 2"/>
    <property type="match status" value="1"/>
</dbReference>
<dbReference type="GO" id="GO:0016973">
    <property type="term" value="P:poly(A)+ mRNA export from nucleus"/>
    <property type="evidence" value="ECO:0007669"/>
    <property type="project" value="TreeGrafter"/>
</dbReference>
<evidence type="ECO:0000256" key="3">
    <source>
        <dbReference type="ARBA" id="ARBA00072421"/>
    </source>
</evidence>
<dbReference type="FunFam" id="1.10.10.10:FF:000146">
    <property type="entry name" value="PCI domain-containing protein 2 homolog"/>
    <property type="match status" value="1"/>
</dbReference>
<dbReference type="InterPro" id="IPR045114">
    <property type="entry name" value="Csn12-like"/>
</dbReference>
<evidence type="ECO:0000313" key="5">
    <source>
        <dbReference type="Proteomes" id="UP000046393"/>
    </source>
</evidence>
<sequence>MERVDSLNSYFELLDDILAKETWEAAEEAAKLLSIRDEHASYSFLQKEKAEIERRTRIRTVFDEITCFHLTVLYHISHHKYEAAFDTHAQMIQIFNKEILQKEKDMNWFMPIFYLLCTELRLIARAADLKPFGVRDPEKSSYYEQSATFIMECYRTCVTDVRASMETSKKVAMLNLTNQLFRIYFRINKLNLLVPLIRAIENCGALYNHFSMADKVTYNYYLGRKAMFDSDLVLAEKSLSYAFRNCLPECTRNKRLILMYLIPVKMFLGHMPSSDLLKTYQLEQFSVVVESVKDGNLKRLDEALQENEHFFIECGIFLMLEKLKIITFRNLFKKVANIVGKIQIPLDAFMIPLHWMGLKDIDDDELECIMANLIAQKKVKGYISHQHRKLVISKQTPFPSLSAQ</sequence>
<dbReference type="Pfam" id="PF01399">
    <property type="entry name" value="PCI"/>
    <property type="match status" value="1"/>
</dbReference>
<accession>A0A0N5ANJ2</accession>
<dbReference type="InterPro" id="IPR036388">
    <property type="entry name" value="WH-like_DNA-bd_sf"/>
</dbReference>
<evidence type="ECO:0000256" key="1">
    <source>
        <dbReference type="ARBA" id="ARBA00025771"/>
    </source>
</evidence>
<dbReference type="GO" id="GO:0003690">
    <property type="term" value="F:double-stranded DNA binding"/>
    <property type="evidence" value="ECO:0007669"/>
    <property type="project" value="InterPro"/>
</dbReference>
<dbReference type="GO" id="GO:0006368">
    <property type="term" value="P:transcription elongation by RNA polymerase II"/>
    <property type="evidence" value="ECO:0007669"/>
    <property type="project" value="TreeGrafter"/>
</dbReference>
<dbReference type="AlphaFoldDB" id="A0A0N5ANJ2"/>